<dbReference type="InterPro" id="IPR027417">
    <property type="entry name" value="P-loop_NTPase"/>
</dbReference>
<comment type="caution">
    <text evidence="2">The sequence shown here is derived from an EMBL/GenBank/DDBJ whole genome shotgun (WGS) entry which is preliminary data.</text>
</comment>
<dbReference type="RefSeq" id="WP_267300142.1">
    <property type="nucleotide sequence ID" value="NZ_JAOQJZ010000001.1"/>
</dbReference>
<evidence type="ECO:0008006" key="4">
    <source>
        <dbReference type="Google" id="ProtNLM"/>
    </source>
</evidence>
<keyword evidence="1" id="KW-1133">Transmembrane helix</keyword>
<gene>
    <name evidence="2" type="ORF">OCV57_00390</name>
</gene>
<dbReference type="Gene3D" id="3.40.50.300">
    <property type="entry name" value="P-loop containing nucleotide triphosphate hydrolases"/>
    <property type="match status" value="1"/>
</dbReference>
<reference evidence="2 3" key="1">
    <citation type="journal article" date="2021" name="ISME Commun">
        <title>Automated analysis of genomic sequences facilitates high-throughput and comprehensive description of bacteria.</title>
        <authorList>
            <person name="Hitch T.C.A."/>
        </authorList>
    </citation>
    <scope>NUCLEOTIDE SEQUENCE [LARGE SCALE GENOMIC DNA]</scope>
    <source>
        <strain evidence="2 3">Sanger_31</strain>
    </source>
</reference>
<accession>A0AAE3LKV7</accession>
<organism evidence="2 3">
    <name type="scientific">Hominimerdicola aceti</name>
    <dbReference type="NCBI Taxonomy" id="2981726"/>
    <lineage>
        <taxon>Bacteria</taxon>
        <taxon>Bacillati</taxon>
        <taxon>Bacillota</taxon>
        <taxon>Clostridia</taxon>
        <taxon>Eubacteriales</taxon>
        <taxon>Oscillospiraceae</taxon>
        <taxon>Hominimerdicola</taxon>
    </lineage>
</organism>
<keyword evidence="1" id="KW-0472">Membrane</keyword>
<feature type="transmembrane region" description="Helical" evidence="1">
    <location>
        <begin position="63"/>
        <end position="83"/>
    </location>
</feature>
<name>A0AAE3LKV7_9FIRM</name>
<proteinExistence type="predicted"/>
<dbReference type="EMBL" id="JAOQJZ010000001">
    <property type="protein sequence ID" value="MCU6704386.1"/>
    <property type="molecule type" value="Genomic_DNA"/>
</dbReference>
<evidence type="ECO:0000256" key="1">
    <source>
        <dbReference type="SAM" id="Phobius"/>
    </source>
</evidence>
<keyword evidence="3" id="KW-1185">Reference proteome</keyword>
<evidence type="ECO:0000313" key="3">
    <source>
        <dbReference type="Proteomes" id="UP001208131"/>
    </source>
</evidence>
<protein>
    <recommendedName>
        <fullName evidence="4">Terminase</fullName>
    </recommendedName>
</protein>
<sequence length="609" mass="70643">MARRNKYADDKQAVLHTKFPSTHFLSNPTNVDHTYRWCTFFRRNLHRFATDYLGLKLHWYQAIILYLMGICNFIVIVACRAAAKSFIIALYSCCRCILYPNSKVVIASATKGQAKLIVTSKIRNELMAWSPKLREEIKGIKDNQNEVIVYFKNGSTITVVTAGESGRGNRSSALIREEYRQIKKEIDDSILSPFQTIRQTQYLLDPYYENISELKEEPINTYISSSWLDNGHWMWDIVDMAESNMLKSYQTGDIDTCLLAFDESITLKHNIRTMKQMQNEKKKQDSLTWRLEYLNERVKENTSAFFSYSMFSTNMRCKKPFYPRKNVDVLAHRRNPYAIPKQQGEIRIVACDMAFVTNKKNDNSIFSCIRLLPETTTYQVGNVEDSKNMKRGYRRIVCGMESIQGGEGDMQAIKIKQLYADFDADYCVLDARNGGILIYDRLARVLYDEERDVEYEPWTCMNDEGASNRIKIEGARPIVFIINASERLNSEIAMEFKSVLENQMIDFLIPLQEAQESLIEKIPEYNNATSADTQIFYENPYLQTQELVTECIELTYTKKEQTGAIVISEQGNNRKDRYTSVSYGNHFACLLEKDLLSDNDEYDYCCLFN</sequence>
<dbReference type="Proteomes" id="UP001208131">
    <property type="component" value="Unassembled WGS sequence"/>
</dbReference>
<dbReference type="AlphaFoldDB" id="A0AAE3LKV7"/>
<evidence type="ECO:0000313" key="2">
    <source>
        <dbReference type="EMBL" id="MCU6704386.1"/>
    </source>
</evidence>
<keyword evidence="1" id="KW-0812">Transmembrane</keyword>
<dbReference type="Gene3D" id="3.30.420.240">
    <property type="match status" value="1"/>
</dbReference>